<protein>
    <submittedName>
        <fullName evidence="6">4Fe-4S dicluster domain-containing protein</fullName>
    </submittedName>
</protein>
<dbReference type="InterPro" id="IPR017900">
    <property type="entry name" value="4Fe4S_Fe_S_CS"/>
</dbReference>
<dbReference type="Gene3D" id="3.30.70.20">
    <property type="match status" value="1"/>
</dbReference>
<dbReference type="AlphaFoldDB" id="A0A371IUX6"/>
<name>A0A371IUX6_9FIRM</name>
<organism evidence="6 7">
    <name type="scientific">Romboutsia maritimum</name>
    <dbReference type="NCBI Taxonomy" id="2020948"/>
    <lineage>
        <taxon>Bacteria</taxon>
        <taxon>Bacillati</taxon>
        <taxon>Bacillota</taxon>
        <taxon>Clostridia</taxon>
        <taxon>Peptostreptococcales</taxon>
        <taxon>Peptostreptococcaceae</taxon>
        <taxon>Romboutsia</taxon>
    </lineage>
</organism>
<dbReference type="InterPro" id="IPR017896">
    <property type="entry name" value="4Fe4S_Fe-S-bd"/>
</dbReference>
<keyword evidence="7" id="KW-1185">Reference proteome</keyword>
<reference evidence="6 7" key="1">
    <citation type="journal article" date="2017" name="Genome Announc.">
        <title>Draft Genome Sequence of Romboutsia maritimum sp. nov. Strain CCRI-22766(T), Isolated from Coastal Estuarine Mud.</title>
        <authorList>
            <person name="Maheux A.F."/>
            <person name="Boudreau D.K."/>
            <person name="Berube E."/>
            <person name="Boissinot M."/>
            <person name="Raymond F."/>
            <person name="Brodeur S."/>
            <person name="Corbeil J."/>
            <person name="Brightwell G."/>
            <person name="Broda D."/>
            <person name="Omar R.F."/>
            <person name="Bergeron M.G."/>
        </authorList>
    </citation>
    <scope>NUCLEOTIDE SEQUENCE [LARGE SCALE GENOMIC DNA]</scope>
    <source>
        <strain evidence="6 7">CCRI-22766</strain>
    </source>
</reference>
<accession>A0A371IUX6</accession>
<evidence type="ECO:0000313" key="6">
    <source>
        <dbReference type="EMBL" id="RDY24290.1"/>
    </source>
</evidence>
<dbReference type="GO" id="GO:0051539">
    <property type="term" value="F:4 iron, 4 sulfur cluster binding"/>
    <property type="evidence" value="ECO:0007669"/>
    <property type="project" value="UniProtKB-KW"/>
</dbReference>
<dbReference type="PROSITE" id="PS51379">
    <property type="entry name" value="4FE4S_FER_2"/>
    <property type="match status" value="2"/>
</dbReference>
<dbReference type="PANTHER" id="PTHR43687:SF4">
    <property type="entry name" value="BLR5484 PROTEIN"/>
    <property type="match status" value="1"/>
</dbReference>
<feature type="domain" description="4Fe-4S ferredoxin-type" evidence="5">
    <location>
        <begin position="45"/>
        <end position="75"/>
    </location>
</feature>
<dbReference type="PROSITE" id="PS00198">
    <property type="entry name" value="4FE4S_FER_1"/>
    <property type="match status" value="1"/>
</dbReference>
<keyword evidence="2" id="KW-0479">Metal-binding</keyword>
<dbReference type="GO" id="GO:0046872">
    <property type="term" value="F:metal ion binding"/>
    <property type="evidence" value="ECO:0007669"/>
    <property type="project" value="UniProtKB-KW"/>
</dbReference>
<dbReference type="Proteomes" id="UP000243494">
    <property type="component" value="Unassembled WGS sequence"/>
</dbReference>
<dbReference type="OrthoDB" id="9804603at2"/>
<evidence type="ECO:0000256" key="2">
    <source>
        <dbReference type="ARBA" id="ARBA00022723"/>
    </source>
</evidence>
<dbReference type="PANTHER" id="PTHR43687">
    <property type="entry name" value="ADENYLYLSULFATE REDUCTASE, BETA SUBUNIT"/>
    <property type="match status" value="1"/>
</dbReference>
<dbReference type="SUPFAM" id="SSF54862">
    <property type="entry name" value="4Fe-4S ferredoxins"/>
    <property type="match status" value="1"/>
</dbReference>
<evidence type="ECO:0000313" key="7">
    <source>
        <dbReference type="Proteomes" id="UP000243494"/>
    </source>
</evidence>
<keyword evidence="4" id="KW-0411">Iron-sulfur</keyword>
<keyword evidence="1" id="KW-0004">4Fe-4S</keyword>
<sequence length="77" mass="8923">MLKIDLYELEAKNLKKKLEIDPLWCKLCGICVEYCPVKILTIKDYKIIIEDSSKCTSCGLCELRCPDYAIYLSEKNI</sequence>
<proteinExistence type="predicted"/>
<feature type="domain" description="4Fe-4S ferredoxin-type" evidence="5">
    <location>
        <begin position="16"/>
        <end position="44"/>
    </location>
</feature>
<keyword evidence="3" id="KW-0408">Iron</keyword>
<comment type="caution">
    <text evidence="6">The sequence shown here is derived from an EMBL/GenBank/DDBJ whole genome shotgun (WGS) entry which is preliminary data.</text>
</comment>
<dbReference type="InterPro" id="IPR050572">
    <property type="entry name" value="Fe-S_Ferredoxin"/>
</dbReference>
<gene>
    <name evidence="6" type="ORF">CHF27_004190</name>
</gene>
<dbReference type="Pfam" id="PF12838">
    <property type="entry name" value="Fer4_7"/>
    <property type="match status" value="1"/>
</dbReference>
<dbReference type="EMBL" id="NOJZ02000004">
    <property type="protein sequence ID" value="RDY24290.1"/>
    <property type="molecule type" value="Genomic_DNA"/>
</dbReference>
<evidence type="ECO:0000256" key="4">
    <source>
        <dbReference type="ARBA" id="ARBA00023014"/>
    </source>
</evidence>
<evidence type="ECO:0000256" key="1">
    <source>
        <dbReference type="ARBA" id="ARBA00022485"/>
    </source>
</evidence>
<evidence type="ECO:0000259" key="5">
    <source>
        <dbReference type="PROSITE" id="PS51379"/>
    </source>
</evidence>
<evidence type="ECO:0000256" key="3">
    <source>
        <dbReference type="ARBA" id="ARBA00023004"/>
    </source>
</evidence>